<protein>
    <submittedName>
        <fullName evidence="2">Uncharacterized protein</fullName>
    </submittedName>
</protein>
<feature type="compositionally biased region" description="Basic and acidic residues" evidence="1">
    <location>
        <begin position="57"/>
        <end position="68"/>
    </location>
</feature>
<proteinExistence type="predicted"/>
<accession>A0A0F9A8P0</accession>
<feature type="region of interest" description="Disordered" evidence="1">
    <location>
        <begin position="49"/>
        <end position="68"/>
    </location>
</feature>
<organism evidence="2">
    <name type="scientific">marine sediment metagenome</name>
    <dbReference type="NCBI Taxonomy" id="412755"/>
    <lineage>
        <taxon>unclassified sequences</taxon>
        <taxon>metagenomes</taxon>
        <taxon>ecological metagenomes</taxon>
    </lineage>
</organism>
<comment type="caution">
    <text evidence="2">The sequence shown here is derived from an EMBL/GenBank/DDBJ whole genome shotgun (WGS) entry which is preliminary data.</text>
</comment>
<reference evidence="2" key="1">
    <citation type="journal article" date="2015" name="Nature">
        <title>Complex archaea that bridge the gap between prokaryotes and eukaryotes.</title>
        <authorList>
            <person name="Spang A."/>
            <person name="Saw J.H."/>
            <person name="Jorgensen S.L."/>
            <person name="Zaremba-Niedzwiedzka K."/>
            <person name="Martijn J."/>
            <person name="Lind A.E."/>
            <person name="van Eijk R."/>
            <person name="Schleper C."/>
            <person name="Guy L."/>
            <person name="Ettema T.J."/>
        </authorList>
    </citation>
    <scope>NUCLEOTIDE SEQUENCE</scope>
</reference>
<dbReference type="AlphaFoldDB" id="A0A0F9A8P0"/>
<evidence type="ECO:0000256" key="1">
    <source>
        <dbReference type="SAM" id="MobiDB-lite"/>
    </source>
</evidence>
<dbReference type="EMBL" id="LAZR01059057">
    <property type="protein sequence ID" value="KKK68596.1"/>
    <property type="molecule type" value="Genomic_DNA"/>
</dbReference>
<sequence length="68" mass="7646">MYKDKDKQREAAHKAIKRFRAKQETKAITEAMGITKQGITDRVLPERTAQGNIRVSKPGDSDYKGVAI</sequence>
<evidence type="ECO:0000313" key="2">
    <source>
        <dbReference type="EMBL" id="KKK68596.1"/>
    </source>
</evidence>
<name>A0A0F9A8P0_9ZZZZ</name>
<gene>
    <name evidence="2" type="ORF">LCGC14_2942460</name>
</gene>